<dbReference type="PANTHER" id="PTHR43622:SF1">
    <property type="entry name" value="3-DEHYDROQUINATE SYNTHASE"/>
    <property type="match status" value="1"/>
</dbReference>
<evidence type="ECO:0000313" key="10">
    <source>
        <dbReference type="Proteomes" id="UP000030652"/>
    </source>
</evidence>
<dbReference type="InterPro" id="IPR056179">
    <property type="entry name" value="DHQS_C"/>
</dbReference>
<protein>
    <submittedName>
        <fullName evidence="9">3-dehydroquinate synthase</fullName>
        <ecNumber evidence="9">4.2.3.4</ecNumber>
    </submittedName>
</protein>
<evidence type="ECO:0000259" key="7">
    <source>
        <dbReference type="Pfam" id="PF01761"/>
    </source>
</evidence>
<dbReference type="CDD" id="cd08195">
    <property type="entry name" value="DHQS"/>
    <property type="match status" value="1"/>
</dbReference>
<dbReference type="Pfam" id="PF01761">
    <property type="entry name" value="DHQ_synthase"/>
    <property type="match status" value="1"/>
</dbReference>
<evidence type="ECO:0000256" key="6">
    <source>
        <dbReference type="ARBA" id="ARBA00023285"/>
    </source>
</evidence>
<dbReference type="eggNOG" id="COG0337">
    <property type="taxonomic scope" value="Bacteria"/>
</dbReference>
<dbReference type="NCBIfam" id="TIGR04425">
    <property type="entry name" value="P_lya_rel_AroB"/>
    <property type="match status" value="1"/>
</dbReference>
<dbReference type="Proteomes" id="UP000030652">
    <property type="component" value="Unassembled WGS sequence"/>
</dbReference>
<dbReference type="AlphaFoldDB" id="A0A0B0EM13"/>
<dbReference type="PANTHER" id="PTHR43622">
    <property type="entry name" value="3-DEHYDROQUINATE SYNTHASE"/>
    <property type="match status" value="1"/>
</dbReference>
<dbReference type="Gene3D" id="3.40.50.1970">
    <property type="match status" value="1"/>
</dbReference>
<comment type="caution">
    <text evidence="9">The sequence shown here is derived from an EMBL/GenBank/DDBJ whole genome shotgun (WGS) entry which is preliminary data.</text>
</comment>
<reference evidence="9 10" key="1">
    <citation type="submission" date="2014-10" db="EMBL/GenBank/DDBJ databases">
        <title>Draft genome of anammox bacterium scalindua brodae, obtained using differential coverage binning of sequence data from two enrichment reactors.</title>
        <authorList>
            <person name="Speth D.R."/>
            <person name="Russ L."/>
            <person name="Kartal B."/>
            <person name="Op den Camp H.J."/>
            <person name="Dutilh B.E."/>
            <person name="Jetten M.S."/>
        </authorList>
    </citation>
    <scope>NUCLEOTIDE SEQUENCE [LARGE SCALE GENOMIC DNA]</scope>
    <source>
        <strain evidence="9">RU1</strain>
    </source>
</reference>
<dbReference type="InterPro" id="IPR030957">
    <property type="entry name" value="Put_AroB"/>
</dbReference>
<sequence>MSEKFIVKSRLRDYEVCFLEDINSTIEHYANINSFFIIDKRVMDLFGKQISCKLTGERTLIVEAVEQNKTLDYCTGLIQRLITANVRRDNCLIAIGGGIIQDITSFVSTILFRGIEWVFFPTTLLSQSDSCIGSKTSINLNEYKNLLGSFYPPSKVFIDINFLKTLPVGEIKSGIGEILHFYFNDGSRLAREMMDSYDNILKTPSLLEKYIKASLKIKKKIIEIDELDKNERNLFNYGHTFGHAIETISNYSVPHGQAVTLGMDIANFVSLRLGYLDKNVFEDMRKIMSRNLPTFRINEDMIDDYIRALSKDKKNMGNNLGCILTNGPGSMRKEYVPLNDELRDLILAYFRVNT</sequence>
<name>A0A0B0EM13_9BACT</name>
<proteinExistence type="predicted"/>
<keyword evidence="3" id="KW-0479">Metal-binding</keyword>
<comment type="cofactor">
    <cofactor evidence="1">
        <name>NAD(+)</name>
        <dbReference type="ChEBI" id="CHEBI:57540"/>
    </cofactor>
</comment>
<dbReference type="InterPro" id="IPR030960">
    <property type="entry name" value="DHQS/DOIS_N"/>
</dbReference>
<evidence type="ECO:0000259" key="8">
    <source>
        <dbReference type="Pfam" id="PF24621"/>
    </source>
</evidence>
<feature type="domain" description="3-dehydroquinate synthase N-terminal" evidence="7">
    <location>
        <begin position="60"/>
        <end position="172"/>
    </location>
</feature>
<feature type="domain" description="3-dehydroquinate synthase C-terminal" evidence="8">
    <location>
        <begin position="174"/>
        <end position="315"/>
    </location>
</feature>
<evidence type="ECO:0000256" key="3">
    <source>
        <dbReference type="ARBA" id="ARBA00022723"/>
    </source>
</evidence>
<evidence type="ECO:0000256" key="2">
    <source>
        <dbReference type="ARBA" id="ARBA00001941"/>
    </source>
</evidence>
<comment type="cofactor">
    <cofactor evidence="2">
        <name>Co(2+)</name>
        <dbReference type="ChEBI" id="CHEBI:48828"/>
    </cofactor>
</comment>
<keyword evidence="5 9" id="KW-0456">Lyase</keyword>
<dbReference type="GO" id="GO:0009073">
    <property type="term" value="P:aromatic amino acid family biosynthetic process"/>
    <property type="evidence" value="ECO:0007669"/>
    <property type="project" value="InterPro"/>
</dbReference>
<evidence type="ECO:0000256" key="1">
    <source>
        <dbReference type="ARBA" id="ARBA00001911"/>
    </source>
</evidence>
<dbReference type="Pfam" id="PF24621">
    <property type="entry name" value="DHQS_C"/>
    <property type="match status" value="1"/>
</dbReference>
<dbReference type="EC" id="4.2.3.4" evidence="9"/>
<keyword evidence="4" id="KW-0520">NAD</keyword>
<dbReference type="PIRSF" id="PIRSF001455">
    <property type="entry name" value="DHQ_synth"/>
    <property type="match status" value="1"/>
</dbReference>
<evidence type="ECO:0000256" key="5">
    <source>
        <dbReference type="ARBA" id="ARBA00023239"/>
    </source>
</evidence>
<dbReference type="GO" id="GO:0046872">
    <property type="term" value="F:metal ion binding"/>
    <property type="evidence" value="ECO:0007669"/>
    <property type="project" value="UniProtKB-KW"/>
</dbReference>
<evidence type="ECO:0000256" key="4">
    <source>
        <dbReference type="ARBA" id="ARBA00023027"/>
    </source>
</evidence>
<accession>A0A0B0EM13</accession>
<dbReference type="GO" id="GO:0003856">
    <property type="term" value="F:3-dehydroquinate synthase activity"/>
    <property type="evidence" value="ECO:0007669"/>
    <property type="project" value="UniProtKB-EC"/>
</dbReference>
<gene>
    <name evidence="9" type="primary">aroB_1</name>
    <name evidence="9" type="ORF">SCABRO_00144</name>
</gene>
<keyword evidence="6" id="KW-0170">Cobalt</keyword>
<dbReference type="InterPro" id="IPR030963">
    <property type="entry name" value="DHQ_synth_fam"/>
</dbReference>
<dbReference type="InterPro" id="IPR050071">
    <property type="entry name" value="Dehydroquinate_synthase"/>
</dbReference>
<dbReference type="EMBL" id="JRYO01000016">
    <property type="protein sequence ID" value="KHE94092.1"/>
    <property type="molecule type" value="Genomic_DNA"/>
</dbReference>
<organism evidence="9 10">
    <name type="scientific">Candidatus Scalindua brodae</name>
    <dbReference type="NCBI Taxonomy" id="237368"/>
    <lineage>
        <taxon>Bacteria</taxon>
        <taxon>Pseudomonadati</taxon>
        <taxon>Planctomycetota</taxon>
        <taxon>Candidatus Brocadiia</taxon>
        <taxon>Candidatus Brocadiales</taxon>
        <taxon>Candidatus Scalinduaceae</taxon>
        <taxon>Candidatus Scalindua</taxon>
    </lineage>
</organism>
<dbReference type="PATRIC" id="fig|237368.3.peg.156"/>
<dbReference type="Gene3D" id="1.20.1090.10">
    <property type="entry name" value="Dehydroquinate synthase-like - alpha domain"/>
    <property type="match status" value="1"/>
</dbReference>
<evidence type="ECO:0000313" key="9">
    <source>
        <dbReference type="EMBL" id="KHE94092.1"/>
    </source>
</evidence>
<dbReference type="SUPFAM" id="SSF56796">
    <property type="entry name" value="Dehydroquinate synthase-like"/>
    <property type="match status" value="1"/>
</dbReference>